<dbReference type="PROSITE" id="PS50975">
    <property type="entry name" value="ATP_GRASP"/>
    <property type="match status" value="1"/>
</dbReference>
<dbReference type="InterPro" id="IPR013815">
    <property type="entry name" value="ATP_grasp_subdomain_1"/>
</dbReference>
<organism evidence="7 8">
    <name type="scientific">Tectimicrobiota bacterium</name>
    <dbReference type="NCBI Taxonomy" id="2528274"/>
    <lineage>
        <taxon>Bacteria</taxon>
        <taxon>Pseudomonadati</taxon>
        <taxon>Nitrospinota/Tectimicrobiota group</taxon>
        <taxon>Candidatus Tectimicrobiota</taxon>
    </lineage>
</organism>
<dbReference type="Gene3D" id="3.30.1490.20">
    <property type="entry name" value="ATP-grasp fold, A domain"/>
    <property type="match status" value="1"/>
</dbReference>
<dbReference type="SMART" id="SM00881">
    <property type="entry name" value="CoA_binding"/>
    <property type="match status" value="1"/>
</dbReference>
<accession>A0A937VYG8</accession>
<evidence type="ECO:0000256" key="3">
    <source>
        <dbReference type="ARBA" id="ARBA00022840"/>
    </source>
</evidence>
<keyword evidence="1" id="KW-0436">Ligase</keyword>
<dbReference type="AlphaFoldDB" id="A0A937VYG8"/>
<dbReference type="EMBL" id="VGLS01000138">
    <property type="protein sequence ID" value="MBM3223401.1"/>
    <property type="molecule type" value="Genomic_DNA"/>
</dbReference>
<sequence>MSYDRAAVRAVLDQVRAEGRTALTAPEGKQVCEAYGIAVPQEGLATSAVEAARLAQEIGYPVVLKIVSTDILHKTDAGGVLTGLSSAAEVEQGYTRILSNARAYNADARILGVQVQQMLPAAQEVIIGATTDPSFGKLVAFGLGGVLVEVMQDITFRLAPANHDEAVSMLDDIAGAAVLKGVRGAAGVDREALGSLIEHVSQLVHDFPEISEMDLNPVFASPTSATAVDVRVVLDFAPAPQRYRPSQTDILQAMRRIMQPDAVAVIGATPEDGKIGNSVMKNLINGGYQGAIYPIHPRAESILGRQCYKSVLEVPGNVDIAIFCIPARFVAQVLAEVGQKNIPGAILIPSGFAEVGEEALQQEVVQVAREYNVRLMGPNIYGFYYTHKNLCATFCTPYDEKGQV</sequence>
<dbReference type="PANTHER" id="PTHR43334">
    <property type="entry name" value="ACETATE--COA LIGASE [ADP-FORMING]"/>
    <property type="match status" value="1"/>
</dbReference>
<evidence type="ECO:0000256" key="4">
    <source>
        <dbReference type="ARBA" id="ARBA00060888"/>
    </source>
</evidence>
<dbReference type="GO" id="GO:0005524">
    <property type="term" value="F:ATP binding"/>
    <property type="evidence" value="ECO:0007669"/>
    <property type="project" value="UniProtKB-UniRule"/>
</dbReference>
<comment type="similarity">
    <text evidence="4">In the N-terminal section; belongs to the acetate CoA ligase alpha subunit family.</text>
</comment>
<name>A0A937VYG8_UNCTE</name>
<dbReference type="GO" id="GO:0016874">
    <property type="term" value="F:ligase activity"/>
    <property type="evidence" value="ECO:0007669"/>
    <property type="project" value="UniProtKB-KW"/>
</dbReference>
<dbReference type="Gene3D" id="3.30.470.20">
    <property type="entry name" value="ATP-grasp fold, B domain"/>
    <property type="match status" value="1"/>
</dbReference>
<dbReference type="Pfam" id="PF13380">
    <property type="entry name" value="CoA_binding_2"/>
    <property type="match status" value="1"/>
</dbReference>
<evidence type="ECO:0000256" key="2">
    <source>
        <dbReference type="ARBA" id="ARBA00022741"/>
    </source>
</evidence>
<dbReference type="InterPro" id="IPR036291">
    <property type="entry name" value="NAD(P)-bd_dom_sf"/>
</dbReference>
<dbReference type="InterPro" id="IPR011761">
    <property type="entry name" value="ATP-grasp"/>
</dbReference>
<dbReference type="GO" id="GO:0046872">
    <property type="term" value="F:metal ion binding"/>
    <property type="evidence" value="ECO:0007669"/>
    <property type="project" value="InterPro"/>
</dbReference>
<evidence type="ECO:0000256" key="1">
    <source>
        <dbReference type="ARBA" id="ARBA00022598"/>
    </source>
</evidence>
<evidence type="ECO:0000259" key="6">
    <source>
        <dbReference type="PROSITE" id="PS50975"/>
    </source>
</evidence>
<dbReference type="SUPFAM" id="SSF51735">
    <property type="entry name" value="NAD(P)-binding Rossmann-fold domains"/>
    <property type="match status" value="1"/>
</dbReference>
<dbReference type="InterPro" id="IPR003781">
    <property type="entry name" value="CoA-bd"/>
</dbReference>
<keyword evidence="3 5" id="KW-0067">ATP-binding</keyword>
<dbReference type="Gene3D" id="3.40.50.720">
    <property type="entry name" value="NAD(P)-binding Rossmann-like Domain"/>
    <property type="match status" value="1"/>
</dbReference>
<dbReference type="Proteomes" id="UP000712673">
    <property type="component" value="Unassembled WGS sequence"/>
</dbReference>
<evidence type="ECO:0000256" key="5">
    <source>
        <dbReference type="PROSITE-ProRule" id="PRU00409"/>
    </source>
</evidence>
<comment type="caution">
    <text evidence="7">The sequence shown here is derived from an EMBL/GenBank/DDBJ whole genome shotgun (WGS) entry which is preliminary data.</text>
</comment>
<evidence type="ECO:0000313" key="7">
    <source>
        <dbReference type="EMBL" id="MBM3223401.1"/>
    </source>
</evidence>
<keyword evidence="2 5" id="KW-0547">Nucleotide-binding</keyword>
<feature type="domain" description="ATP-grasp" evidence="6">
    <location>
        <begin position="29"/>
        <end position="65"/>
    </location>
</feature>
<evidence type="ECO:0000313" key="8">
    <source>
        <dbReference type="Proteomes" id="UP000712673"/>
    </source>
</evidence>
<dbReference type="SUPFAM" id="SSF56059">
    <property type="entry name" value="Glutathione synthetase ATP-binding domain-like"/>
    <property type="match status" value="1"/>
</dbReference>
<feature type="non-terminal residue" evidence="7">
    <location>
        <position position="404"/>
    </location>
</feature>
<reference evidence="7" key="1">
    <citation type="submission" date="2019-03" db="EMBL/GenBank/DDBJ databases">
        <title>Lake Tanganyika Metagenome-Assembled Genomes (MAGs).</title>
        <authorList>
            <person name="Tran P."/>
        </authorList>
    </citation>
    <scope>NUCLEOTIDE SEQUENCE</scope>
    <source>
        <strain evidence="7">K_DeepCast_65m_m2_066</strain>
    </source>
</reference>
<proteinExistence type="inferred from homology"/>
<protein>
    <submittedName>
        <fullName evidence="7">CoA-binding protein</fullName>
    </submittedName>
</protein>
<gene>
    <name evidence="7" type="ORF">FJZ47_06330</name>
</gene>
<dbReference type="PANTHER" id="PTHR43334:SF1">
    <property type="entry name" value="3-HYDROXYPROPIONATE--COA LIGASE [ADP-FORMING]"/>
    <property type="match status" value="1"/>
</dbReference>
<dbReference type="FunFam" id="3.30.1490.20:FF:000020">
    <property type="entry name" value="Protein lysine acetyltransferase"/>
    <property type="match status" value="1"/>
</dbReference>
<dbReference type="Pfam" id="PF13549">
    <property type="entry name" value="ATP-grasp_5"/>
    <property type="match status" value="1"/>
</dbReference>
<dbReference type="InterPro" id="IPR051538">
    <property type="entry name" value="Acyl-CoA_Synth/Transferase"/>
</dbReference>